<protein>
    <recommendedName>
        <fullName evidence="4">Transporter</fullName>
    </recommendedName>
</protein>
<accession>A0A2N5Y0F3</accession>
<keyword evidence="1" id="KW-0175">Coiled coil</keyword>
<dbReference type="AlphaFoldDB" id="A0A2N5Y0F3"/>
<name>A0A2N5Y0F3_9GAMM</name>
<dbReference type="OrthoDB" id="5297564at2"/>
<evidence type="ECO:0000313" key="3">
    <source>
        <dbReference type="Proteomes" id="UP000234845"/>
    </source>
</evidence>
<evidence type="ECO:0008006" key="4">
    <source>
        <dbReference type="Google" id="ProtNLM"/>
    </source>
</evidence>
<dbReference type="Pfam" id="PF13557">
    <property type="entry name" value="Phenol_MetA_deg"/>
    <property type="match status" value="1"/>
</dbReference>
<evidence type="ECO:0000313" key="2">
    <source>
        <dbReference type="EMBL" id="PLW81871.1"/>
    </source>
</evidence>
<dbReference type="InterPro" id="IPR025737">
    <property type="entry name" value="FApF"/>
</dbReference>
<dbReference type="EMBL" id="PKLZ01000010">
    <property type="protein sequence ID" value="PLW81871.1"/>
    <property type="molecule type" value="Genomic_DNA"/>
</dbReference>
<reference evidence="3" key="1">
    <citation type="submission" date="2017-11" db="EMBL/GenBank/DDBJ databases">
        <title>The draft genome sequence of Chromatocurvus sp. F02.</title>
        <authorList>
            <person name="Du Z.-J."/>
            <person name="Chang Y.-Q."/>
        </authorList>
    </citation>
    <scope>NUCLEOTIDE SEQUENCE [LARGE SCALE GENOMIC DNA]</scope>
    <source>
        <strain evidence="3">F02</strain>
    </source>
</reference>
<sequence length="399" mass="43361">MLLFASHAGVAPYVGAQNLDLESELTKQMQLINQQNAALQQQQKLLEAQQREIEQLKRILNGIQQQRADATIRPQPGEPVAPVGKAPDIIKKSAVPDIPTLDNQVARVLTNKGGLVLEPYLQYSYADNNRVFLDAFTFLPALAIGLIDLRQVKRHSTITGITARYGLSSRLELETRVRHVYRSDSQRSRPISIGVGDDEIFNADGNGFGDTELAARYQLNDGVDGWPIFIGSLTASLPTGSSPFDVDFVQSTPGALFPTELHTGSGYLSLQPAVSVLYPTDPAVFFGSLSYSWNKDTDEEIAGARQNVDPGDSLGIGFGMGFAFNERSSFSIGYSHKHVLESKVGGADINGSVLDIGALTFGFSLRANQHTRFNLSLSVGTTEDAQDVDIALRMPTSLF</sequence>
<organism evidence="2 3">
    <name type="scientific">Kineobactrum sediminis</name>
    <dbReference type="NCBI Taxonomy" id="1905677"/>
    <lineage>
        <taxon>Bacteria</taxon>
        <taxon>Pseudomonadati</taxon>
        <taxon>Pseudomonadota</taxon>
        <taxon>Gammaproteobacteria</taxon>
        <taxon>Cellvibrionales</taxon>
        <taxon>Halieaceae</taxon>
        <taxon>Kineobactrum</taxon>
    </lineage>
</organism>
<feature type="coiled-coil region" evidence="1">
    <location>
        <begin position="22"/>
        <end position="73"/>
    </location>
</feature>
<evidence type="ECO:0000256" key="1">
    <source>
        <dbReference type="SAM" id="Coils"/>
    </source>
</evidence>
<dbReference type="RefSeq" id="WP_101522153.1">
    <property type="nucleotide sequence ID" value="NZ_PKLZ01000010.1"/>
</dbReference>
<comment type="caution">
    <text evidence="2">The sequence shown here is derived from an EMBL/GenBank/DDBJ whole genome shotgun (WGS) entry which is preliminary data.</text>
</comment>
<proteinExistence type="predicted"/>
<gene>
    <name evidence="2" type="ORF">CWI75_14110</name>
</gene>
<dbReference type="Proteomes" id="UP000234845">
    <property type="component" value="Unassembled WGS sequence"/>
</dbReference>
<keyword evidence="3" id="KW-1185">Reference proteome</keyword>